<evidence type="ECO:0000313" key="11">
    <source>
        <dbReference type="Proteomes" id="UP000694856"/>
    </source>
</evidence>
<keyword evidence="8" id="KW-0449">Lipoprotein</keyword>
<gene>
    <name evidence="12" type="primary">LY6L</name>
</gene>
<dbReference type="Pfam" id="PF00087">
    <property type="entry name" value="Toxin_TOLIP"/>
    <property type="match status" value="1"/>
</dbReference>
<dbReference type="GO" id="GO:0098552">
    <property type="term" value="C:side of membrane"/>
    <property type="evidence" value="ECO:0007669"/>
    <property type="project" value="UniProtKB-KW"/>
</dbReference>
<dbReference type="PANTHER" id="PTHR32217:SF2">
    <property type="entry name" value="LYMPHOCYTE ANTIGEN 6L"/>
    <property type="match status" value="1"/>
</dbReference>
<keyword evidence="3" id="KW-0336">GPI-anchor</keyword>
<dbReference type="SUPFAM" id="SSF57302">
    <property type="entry name" value="Snake toxin-like"/>
    <property type="match status" value="1"/>
</dbReference>
<dbReference type="GeneID" id="116659834"/>
<evidence type="ECO:0000256" key="3">
    <source>
        <dbReference type="ARBA" id="ARBA00022622"/>
    </source>
</evidence>
<evidence type="ECO:0000256" key="8">
    <source>
        <dbReference type="ARBA" id="ARBA00023288"/>
    </source>
</evidence>
<keyword evidence="6" id="KW-1015">Disulfide bond</keyword>
<keyword evidence="5" id="KW-0472">Membrane</keyword>
<evidence type="ECO:0000256" key="6">
    <source>
        <dbReference type="ARBA" id="ARBA00023157"/>
    </source>
</evidence>
<keyword evidence="4 9" id="KW-0732">Signal</keyword>
<comment type="subcellular location">
    <subcellularLocation>
        <location evidence="1">Cell membrane</location>
        <topology evidence="1">Lipid-anchor</topology>
        <topology evidence="1">GPI-anchor</topology>
    </subcellularLocation>
</comment>
<dbReference type="PANTHER" id="PTHR32217">
    <property type="entry name" value="LYMPHOCYTE ANTIGEN 6H"/>
    <property type="match status" value="1"/>
</dbReference>
<evidence type="ECO:0000256" key="1">
    <source>
        <dbReference type="ARBA" id="ARBA00004609"/>
    </source>
</evidence>
<evidence type="ECO:0000256" key="7">
    <source>
        <dbReference type="ARBA" id="ARBA00023180"/>
    </source>
</evidence>
<dbReference type="RefSeq" id="XP_032323768.1">
    <property type="nucleotide sequence ID" value="XM_032467877.1"/>
</dbReference>
<keyword evidence="2" id="KW-1003">Cell membrane</keyword>
<feature type="domain" description="Snake toxin/toxin-like" evidence="10">
    <location>
        <begin position="28"/>
        <end position="135"/>
    </location>
</feature>
<accession>A0A8B8S0Q2</accession>
<evidence type="ECO:0000256" key="2">
    <source>
        <dbReference type="ARBA" id="ARBA00022475"/>
    </source>
</evidence>
<name>A0A8B8S0Q2_CAMFR</name>
<evidence type="ECO:0000256" key="5">
    <source>
        <dbReference type="ARBA" id="ARBA00023136"/>
    </source>
</evidence>
<keyword evidence="7" id="KW-0325">Glycoprotein</keyword>
<dbReference type="InterPro" id="IPR035076">
    <property type="entry name" value="Toxin/TOLIP"/>
</dbReference>
<feature type="chain" id="PRO_5034289793" evidence="9">
    <location>
        <begin position="20"/>
        <end position="164"/>
    </location>
</feature>
<dbReference type="InterPro" id="IPR051445">
    <property type="entry name" value="LY6H/LY6L_nAChR_modulators"/>
</dbReference>
<evidence type="ECO:0000256" key="9">
    <source>
        <dbReference type="SAM" id="SignalP"/>
    </source>
</evidence>
<evidence type="ECO:0000256" key="4">
    <source>
        <dbReference type="ARBA" id="ARBA00022729"/>
    </source>
</evidence>
<sequence>MGALVLVLWALLMSAECAGSPTGPGENLSCYQCFKVPSQAFCTPTACASTDRVCVSNAVIFTLSESLAAPNMIQTTDRATQKQAAQHREGLGVKILLSKRCAPRCPNTNMKFEWLSGPGLLGQIIRQCCLGSLCNGAPTPQESPWALPRGLLLQMGLGLLRALL</sequence>
<feature type="signal peptide" evidence="9">
    <location>
        <begin position="1"/>
        <end position="19"/>
    </location>
</feature>
<dbReference type="Proteomes" id="UP000694856">
    <property type="component" value="Chromosome 25"/>
</dbReference>
<dbReference type="KEGG" id="cfr:116659834"/>
<reference evidence="12" key="1">
    <citation type="submission" date="2025-08" db="UniProtKB">
        <authorList>
            <consortium name="RefSeq"/>
        </authorList>
    </citation>
    <scope>IDENTIFICATION</scope>
    <source>
        <tissue evidence="12">Ear skin</tissue>
    </source>
</reference>
<dbReference type="CDD" id="cd23551">
    <property type="entry name" value="TFP_LU_ECD_Ly6L"/>
    <property type="match status" value="1"/>
</dbReference>
<protein>
    <submittedName>
        <fullName evidence="12">Lymphocyte antigen 6L</fullName>
    </submittedName>
</protein>
<dbReference type="GO" id="GO:0005886">
    <property type="term" value="C:plasma membrane"/>
    <property type="evidence" value="ECO:0007669"/>
    <property type="project" value="UniProtKB-SubCell"/>
</dbReference>
<evidence type="ECO:0000259" key="10">
    <source>
        <dbReference type="Pfam" id="PF00087"/>
    </source>
</evidence>
<proteinExistence type="predicted"/>
<dbReference type="Gene3D" id="2.10.60.10">
    <property type="entry name" value="CD59"/>
    <property type="match status" value="1"/>
</dbReference>
<evidence type="ECO:0000313" key="12">
    <source>
        <dbReference type="RefSeq" id="XP_032323768.1"/>
    </source>
</evidence>
<organism evidence="11 12">
    <name type="scientific">Camelus ferus</name>
    <name type="common">Wild bactrian camel</name>
    <name type="synonym">Camelus bactrianus ferus</name>
    <dbReference type="NCBI Taxonomy" id="419612"/>
    <lineage>
        <taxon>Eukaryota</taxon>
        <taxon>Metazoa</taxon>
        <taxon>Chordata</taxon>
        <taxon>Craniata</taxon>
        <taxon>Vertebrata</taxon>
        <taxon>Euteleostomi</taxon>
        <taxon>Mammalia</taxon>
        <taxon>Eutheria</taxon>
        <taxon>Laurasiatheria</taxon>
        <taxon>Artiodactyla</taxon>
        <taxon>Tylopoda</taxon>
        <taxon>Camelidae</taxon>
        <taxon>Camelus</taxon>
    </lineage>
</organism>
<dbReference type="AlphaFoldDB" id="A0A8B8S0Q2"/>
<dbReference type="InterPro" id="IPR045860">
    <property type="entry name" value="Snake_toxin-like_sf"/>
</dbReference>
<dbReference type="CTD" id="101928108"/>
<keyword evidence="11" id="KW-1185">Reference proteome</keyword>